<evidence type="ECO:0000313" key="1">
    <source>
        <dbReference type="EMBL" id="CAG7816888.1"/>
    </source>
</evidence>
<sequence length="359" mass="41041">MFVSSIPTAEEDNSVNGTKDVVGYRRRFKISIPEPVVCFPGFEEKLLKLENMTLLEEIYMFKVVKPSDILHAASLSTLYPPVFVSLKILYVLLRYAEHTWLPSFDSLIVDAKIEASVAGSEIAHLRAKIETIYNRLSTVTDDQYPEDVKRTELIVAVDKSEEILSIFRDPNFIFMKNPTATMPFLVLFAGPCKVLLEVATVLVPSKEAVYGKQLEQLNSTVEQYKAKALNARLDGLYFDKVKVYPNVTLFAKNLWDHFAWSYDYDIKLLDPLGGWGPCHNVQTEETFSEHDVEIIMDKFIDGYKRQITEKYNSFFSQPSDVFQPQDCKTTCETGGASIIKWSVILVVPVTFIFQRFRFC</sequence>
<accession>A0A8J2L728</accession>
<evidence type="ECO:0000313" key="2">
    <source>
        <dbReference type="Proteomes" id="UP000708208"/>
    </source>
</evidence>
<comment type="caution">
    <text evidence="1">The sequence shown here is derived from an EMBL/GenBank/DDBJ whole genome shotgun (WGS) entry which is preliminary data.</text>
</comment>
<dbReference type="AlphaFoldDB" id="A0A8J2L728"/>
<name>A0A8J2L728_9HEXA</name>
<dbReference type="EMBL" id="CAJVCH010380694">
    <property type="protein sequence ID" value="CAG7816888.1"/>
    <property type="molecule type" value="Genomic_DNA"/>
</dbReference>
<proteinExistence type="predicted"/>
<keyword evidence="2" id="KW-1185">Reference proteome</keyword>
<dbReference type="Proteomes" id="UP000708208">
    <property type="component" value="Unassembled WGS sequence"/>
</dbReference>
<reference evidence="1" key="1">
    <citation type="submission" date="2021-06" db="EMBL/GenBank/DDBJ databases">
        <authorList>
            <person name="Hodson N. C."/>
            <person name="Mongue J. A."/>
            <person name="Jaron S. K."/>
        </authorList>
    </citation>
    <scope>NUCLEOTIDE SEQUENCE</scope>
</reference>
<protein>
    <submittedName>
        <fullName evidence="1">Uncharacterized protein</fullName>
    </submittedName>
</protein>
<gene>
    <name evidence="1" type="ORF">AFUS01_LOCUS27482</name>
</gene>
<organism evidence="1 2">
    <name type="scientific">Allacma fusca</name>
    <dbReference type="NCBI Taxonomy" id="39272"/>
    <lineage>
        <taxon>Eukaryota</taxon>
        <taxon>Metazoa</taxon>
        <taxon>Ecdysozoa</taxon>
        <taxon>Arthropoda</taxon>
        <taxon>Hexapoda</taxon>
        <taxon>Collembola</taxon>
        <taxon>Symphypleona</taxon>
        <taxon>Sminthuridae</taxon>
        <taxon>Allacma</taxon>
    </lineage>
</organism>